<dbReference type="OrthoDB" id="1959979at2"/>
<gene>
    <name evidence="1" type="ORF">NCTC503_02182</name>
</gene>
<evidence type="ECO:0000313" key="1">
    <source>
        <dbReference type="EMBL" id="VTQ93785.1"/>
    </source>
</evidence>
<dbReference type="EMBL" id="LR590481">
    <property type="protein sequence ID" value="VTQ93785.1"/>
    <property type="molecule type" value="Genomic_DNA"/>
</dbReference>
<keyword evidence="2" id="KW-1185">Reference proteome</keyword>
<dbReference type="KEGG" id="hhw:NCTC503_02182"/>
<evidence type="ECO:0000313" key="2">
    <source>
        <dbReference type="Proteomes" id="UP000308489"/>
    </source>
</evidence>
<accession>A0A4U9RNR6</accession>
<name>A0A4U9RNR6_HATHI</name>
<dbReference type="Proteomes" id="UP000308489">
    <property type="component" value="Chromosome 1"/>
</dbReference>
<sequence>MIREYTTKSAMVTEIIEDECHNNRAEFNGADGLRTSRKCLFIDYESDNSEIVVHNLTEEELIEIKNIIGDL</sequence>
<reference evidence="1 2" key="1">
    <citation type="submission" date="2019-05" db="EMBL/GenBank/DDBJ databases">
        <authorList>
            <consortium name="Pathogen Informatics"/>
        </authorList>
    </citation>
    <scope>NUCLEOTIDE SEQUENCE [LARGE SCALE GENOMIC DNA]</scope>
    <source>
        <strain evidence="1 2">NCTC503</strain>
    </source>
</reference>
<proteinExistence type="predicted"/>
<dbReference type="AlphaFoldDB" id="A0A4U9RNR6"/>
<protein>
    <submittedName>
        <fullName evidence="1">Uncharacterized protein</fullName>
    </submittedName>
</protein>
<dbReference type="RefSeq" id="WP_138210742.1">
    <property type="nucleotide sequence ID" value="NZ_CBCRUQ010000024.1"/>
</dbReference>
<organism evidence="1 2">
    <name type="scientific">Hathewaya histolytica</name>
    <name type="common">Clostridium histolyticum</name>
    <dbReference type="NCBI Taxonomy" id="1498"/>
    <lineage>
        <taxon>Bacteria</taxon>
        <taxon>Bacillati</taxon>
        <taxon>Bacillota</taxon>
        <taxon>Clostridia</taxon>
        <taxon>Eubacteriales</taxon>
        <taxon>Clostridiaceae</taxon>
        <taxon>Hathewaya</taxon>
    </lineage>
</organism>